<keyword evidence="2" id="KW-1185">Reference proteome</keyword>
<evidence type="ECO:0008006" key="3">
    <source>
        <dbReference type="Google" id="ProtNLM"/>
    </source>
</evidence>
<organism evidence="1 2">
    <name type="scientific">Dactylosporangium sucinum</name>
    <dbReference type="NCBI Taxonomy" id="1424081"/>
    <lineage>
        <taxon>Bacteria</taxon>
        <taxon>Bacillati</taxon>
        <taxon>Actinomycetota</taxon>
        <taxon>Actinomycetes</taxon>
        <taxon>Micromonosporales</taxon>
        <taxon>Micromonosporaceae</taxon>
        <taxon>Dactylosporangium</taxon>
    </lineage>
</organism>
<reference evidence="1" key="1">
    <citation type="journal article" date="2014" name="Int. J. Syst. Evol. Microbiol.">
        <title>Complete genome sequence of Corynebacterium casei LMG S-19264T (=DSM 44701T), isolated from a smear-ripened cheese.</title>
        <authorList>
            <consortium name="US DOE Joint Genome Institute (JGI-PGF)"/>
            <person name="Walter F."/>
            <person name="Albersmeier A."/>
            <person name="Kalinowski J."/>
            <person name="Ruckert C."/>
        </authorList>
    </citation>
    <scope>NUCLEOTIDE SEQUENCE</scope>
    <source>
        <strain evidence="1">JCM 19831</strain>
    </source>
</reference>
<comment type="caution">
    <text evidence="1">The sequence shown here is derived from an EMBL/GenBank/DDBJ whole genome shotgun (WGS) entry which is preliminary data.</text>
</comment>
<accession>A0A917TDN5</accession>
<dbReference type="InterPro" id="IPR008930">
    <property type="entry name" value="Terpenoid_cyclase/PrenylTrfase"/>
</dbReference>
<evidence type="ECO:0000313" key="2">
    <source>
        <dbReference type="Proteomes" id="UP000642070"/>
    </source>
</evidence>
<protein>
    <recommendedName>
        <fullName evidence="3">Squalene-hopene cyclase</fullName>
    </recommendedName>
</protein>
<dbReference type="Gene3D" id="1.50.10.20">
    <property type="match status" value="1"/>
</dbReference>
<evidence type="ECO:0000313" key="1">
    <source>
        <dbReference type="EMBL" id="GGM18488.1"/>
    </source>
</evidence>
<sequence>MVDLDAAIGYVVAHGDAVDRARLAYLRTGQAPPADVLDKAEIGQVTGGGWPAYWGTDVPSVDATCFRLAELDDLGAIGRPAARKALAWLGRSQRPDGMWEEDAKLAGVAPPWAQPGDDEARLYLTTNAAFWLVVGGPPDGDDGEHATRIARAAEAFRASLRSDGSWPSFLVTGWLGCALLYHLGWFYESAQIQVALADRVPEMTAADTASLFSALRRIGMSTEDWLLTAARRRLSETQRSDGGWESDDGDQFNVHTTLTAIRALR</sequence>
<dbReference type="EMBL" id="BMPI01000007">
    <property type="protein sequence ID" value="GGM18488.1"/>
    <property type="molecule type" value="Genomic_DNA"/>
</dbReference>
<dbReference type="RefSeq" id="WP_190249428.1">
    <property type="nucleotide sequence ID" value="NZ_BMPI01000007.1"/>
</dbReference>
<gene>
    <name evidence="1" type="ORF">GCM10007977_019740</name>
</gene>
<proteinExistence type="predicted"/>
<name>A0A917TDN5_9ACTN</name>
<reference evidence="1" key="2">
    <citation type="submission" date="2020-09" db="EMBL/GenBank/DDBJ databases">
        <authorList>
            <person name="Sun Q."/>
            <person name="Ohkuma M."/>
        </authorList>
    </citation>
    <scope>NUCLEOTIDE SEQUENCE</scope>
    <source>
        <strain evidence="1">JCM 19831</strain>
    </source>
</reference>
<dbReference type="SUPFAM" id="SSF48239">
    <property type="entry name" value="Terpenoid cyclases/Protein prenyltransferases"/>
    <property type="match status" value="1"/>
</dbReference>
<dbReference type="AlphaFoldDB" id="A0A917TDN5"/>
<dbReference type="Proteomes" id="UP000642070">
    <property type="component" value="Unassembled WGS sequence"/>
</dbReference>